<comment type="cofactor">
    <cofactor evidence="1">
        <name>FAD</name>
        <dbReference type="ChEBI" id="CHEBI:57692"/>
    </cofactor>
</comment>
<dbReference type="InterPro" id="IPR036188">
    <property type="entry name" value="FAD/NAD-bd_sf"/>
</dbReference>
<dbReference type="Pfam" id="PF00732">
    <property type="entry name" value="GMC_oxred_N"/>
    <property type="match status" value="1"/>
</dbReference>
<evidence type="ECO:0000259" key="6">
    <source>
        <dbReference type="PROSITE" id="PS00623"/>
    </source>
</evidence>
<comment type="similarity">
    <text evidence="2 5">Belongs to the GMC oxidoreductase family.</text>
</comment>
<reference evidence="8 9" key="1">
    <citation type="submission" date="2019-03" db="EMBL/GenBank/DDBJ databases">
        <authorList>
            <consortium name="Pathogen Informatics"/>
        </authorList>
    </citation>
    <scope>NUCLEOTIDE SEQUENCE [LARGE SCALE GENOMIC DNA]</scope>
    <source>
        <strain evidence="8 9">NCTC13038</strain>
    </source>
</reference>
<accession>A0A485BVM8</accession>
<keyword evidence="8" id="KW-0560">Oxidoreductase</keyword>
<evidence type="ECO:0000256" key="4">
    <source>
        <dbReference type="ARBA" id="ARBA00022827"/>
    </source>
</evidence>
<dbReference type="PROSITE" id="PS00623">
    <property type="entry name" value="GMC_OXRED_1"/>
    <property type="match status" value="1"/>
</dbReference>
<dbReference type="InterPro" id="IPR012132">
    <property type="entry name" value="GMC_OxRdtase"/>
</dbReference>
<evidence type="ECO:0000256" key="5">
    <source>
        <dbReference type="RuleBase" id="RU003968"/>
    </source>
</evidence>
<dbReference type="PANTHER" id="PTHR11552:SF147">
    <property type="entry name" value="CHOLINE DEHYDROGENASE, MITOCHONDRIAL"/>
    <property type="match status" value="1"/>
</dbReference>
<evidence type="ECO:0000256" key="2">
    <source>
        <dbReference type="ARBA" id="ARBA00010790"/>
    </source>
</evidence>
<keyword evidence="4 5" id="KW-0274">FAD</keyword>
<feature type="domain" description="Glucose-methanol-choline oxidoreductase N-terminal" evidence="7">
    <location>
        <begin position="251"/>
        <end position="265"/>
    </location>
</feature>
<dbReference type="AlphaFoldDB" id="A0A485BVM8"/>
<dbReference type="Gene3D" id="3.50.50.60">
    <property type="entry name" value="FAD/NAD(P)-binding domain"/>
    <property type="match status" value="2"/>
</dbReference>
<proteinExistence type="inferred from homology"/>
<evidence type="ECO:0000313" key="9">
    <source>
        <dbReference type="Proteomes" id="UP000332594"/>
    </source>
</evidence>
<name>A0A485BVM8_RAOTE</name>
<organism evidence="8 9">
    <name type="scientific">Raoultella terrigena</name>
    <name type="common">Klebsiella terrigena</name>
    <dbReference type="NCBI Taxonomy" id="577"/>
    <lineage>
        <taxon>Bacteria</taxon>
        <taxon>Pseudomonadati</taxon>
        <taxon>Pseudomonadota</taxon>
        <taxon>Gammaproteobacteria</taxon>
        <taxon>Enterobacterales</taxon>
        <taxon>Enterobacteriaceae</taxon>
        <taxon>Klebsiella/Raoultella group</taxon>
        <taxon>Raoultella</taxon>
    </lineage>
</organism>
<dbReference type="EC" id="1.1.99.-" evidence="8"/>
<gene>
    <name evidence="8" type="primary">alkJ_1</name>
    <name evidence="8" type="ORF">NCTC13038_03800</name>
</gene>
<dbReference type="PROSITE" id="PS00624">
    <property type="entry name" value="GMC_OXRED_2"/>
    <property type="match status" value="1"/>
</dbReference>
<dbReference type="EMBL" id="CAADJG010000002">
    <property type="protein sequence ID" value="VFS77897.1"/>
    <property type="molecule type" value="Genomic_DNA"/>
</dbReference>
<evidence type="ECO:0000256" key="1">
    <source>
        <dbReference type="ARBA" id="ARBA00001974"/>
    </source>
</evidence>
<dbReference type="SUPFAM" id="SSF51905">
    <property type="entry name" value="FAD/NAD(P)-binding domain"/>
    <property type="match status" value="1"/>
</dbReference>
<evidence type="ECO:0000259" key="7">
    <source>
        <dbReference type="PROSITE" id="PS00624"/>
    </source>
</evidence>
<dbReference type="GO" id="GO:0016614">
    <property type="term" value="F:oxidoreductase activity, acting on CH-OH group of donors"/>
    <property type="evidence" value="ECO:0007669"/>
    <property type="project" value="InterPro"/>
</dbReference>
<dbReference type="Proteomes" id="UP000332594">
    <property type="component" value="Unassembled WGS sequence"/>
</dbReference>
<evidence type="ECO:0000256" key="3">
    <source>
        <dbReference type="ARBA" id="ARBA00022630"/>
    </source>
</evidence>
<evidence type="ECO:0000313" key="8">
    <source>
        <dbReference type="EMBL" id="VFS77897.1"/>
    </source>
</evidence>
<feature type="domain" description="Glucose-methanol-choline oxidoreductase N-terminal" evidence="6">
    <location>
        <begin position="78"/>
        <end position="101"/>
    </location>
</feature>
<dbReference type="PANTHER" id="PTHR11552">
    <property type="entry name" value="GLUCOSE-METHANOL-CHOLINE GMC OXIDOREDUCTASE"/>
    <property type="match status" value="1"/>
</dbReference>
<keyword evidence="3 5" id="KW-0285">Flavoprotein</keyword>
<protein>
    <submittedName>
        <fullName evidence="8">Alcohol dehydrogenase [acceptor]</fullName>
        <ecNumber evidence="8">1.1.99.-</ecNumber>
    </submittedName>
</protein>
<dbReference type="GO" id="GO:0050660">
    <property type="term" value="F:flavin adenine dinucleotide binding"/>
    <property type="evidence" value="ECO:0007669"/>
    <property type="project" value="InterPro"/>
</dbReference>
<dbReference type="InterPro" id="IPR000172">
    <property type="entry name" value="GMC_OxRdtase_N"/>
</dbReference>
<sequence>MYDYIIIGGGSAGSVLASRLSENSHCKVLLVEAGPKDSNPYIHLPVGFSKLTSGPLTWGYKTVPQPQLGNRELLFAQGRVLGGGSSINAEVFTRGTPADYDRWAADEGCDGWSFADIQRYFIKSEDNDTFSNAWHGVGGPLGVSSPVGANLMSKTFSKACQQAGLPYNPDFNGATQAGCGLYQTTTRHARRCSTAVGYLKDASRRSNLTIKTGCHISRLIIDNQRAVGVEIYQDGKQQRLHASCEVIVSAGAIGSPKLLQLSGIGAADELAKKGITVAADLPGVGENLQDHVGHRSDI</sequence>